<evidence type="ECO:0000313" key="2">
    <source>
        <dbReference type="EnsemblMetazoa" id="AMEM019343-PA"/>
    </source>
</evidence>
<dbReference type="InterPro" id="IPR010512">
    <property type="entry name" value="DUF1091"/>
</dbReference>
<dbReference type="PANTHER" id="PTHR20898:SF1">
    <property type="entry name" value="MD-2-RELATED LIPID-RECOGNITION DOMAIN-CONTAINING PROTEIN"/>
    <property type="match status" value="1"/>
</dbReference>
<dbReference type="PANTHER" id="PTHR20898">
    <property type="entry name" value="DAEDALUS ON 3-RELATED-RELATED"/>
    <property type="match status" value="1"/>
</dbReference>
<dbReference type="VEuPathDB" id="VectorBase:AMEM019343"/>
<reference evidence="2" key="1">
    <citation type="submission" date="2020-05" db="UniProtKB">
        <authorList>
            <consortium name="EnsemblMetazoa"/>
        </authorList>
    </citation>
    <scope>IDENTIFICATION</scope>
    <source>
        <strain evidence="2">MAF</strain>
    </source>
</reference>
<dbReference type="Proteomes" id="UP000075903">
    <property type="component" value="Unassembled WGS sequence"/>
</dbReference>
<name>A0A2C9H5T9_ANOME</name>
<evidence type="ECO:0000313" key="3">
    <source>
        <dbReference type="Proteomes" id="UP000075903"/>
    </source>
</evidence>
<dbReference type="VEuPathDB" id="VectorBase:AMEM21_005437"/>
<keyword evidence="1" id="KW-0732">Signal</keyword>
<keyword evidence="3" id="KW-1185">Reference proteome</keyword>
<evidence type="ECO:0008006" key="4">
    <source>
        <dbReference type="Google" id="ProtNLM"/>
    </source>
</evidence>
<dbReference type="EnsemblMetazoa" id="AMEM019343-RA">
    <property type="protein sequence ID" value="AMEM019343-PA"/>
    <property type="gene ID" value="AMEM019343"/>
</dbReference>
<dbReference type="AlphaFoldDB" id="A0A2C9H5T9"/>
<evidence type="ECO:0000256" key="1">
    <source>
        <dbReference type="SAM" id="SignalP"/>
    </source>
</evidence>
<protein>
    <recommendedName>
        <fullName evidence="4">MD-2-related lipid-recognition domain-containing protein</fullName>
    </recommendedName>
</protein>
<sequence length="189" mass="22350">MKPYRIWIVLALYTSWIESVPALDMKLIPVIDHKELQSDGRFLNATLVEVGDHLWNRTYLVHFEALRDIKEFKAFFSYSVRVFDGAVQKVLLSRWVDGCELYRKPPTDRMVRLFYDPVMKYSRISCCPYKPGVSIMVNVTPSDFPMPSFLPESEFLVEVRAYTRARADLFFETRWYGRLVRMFNVNKNI</sequence>
<organism evidence="2 3">
    <name type="scientific">Anopheles merus</name>
    <name type="common">Mosquito</name>
    <dbReference type="NCBI Taxonomy" id="30066"/>
    <lineage>
        <taxon>Eukaryota</taxon>
        <taxon>Metazoa</taxon>
        <taxon>Ecdysozoa</taxon>
        <taxon>Arthropoda</taxon>
        <taxon>Hexapoda</taxon>
        <taxon>Insecta</taxon>
        <taxon>Pterygota</taxon>
        <taxon>Neoptera</taxon>
        <taxon>Endopterygota</taxon>
        <taxon>Diptera</taxon>
        <taxon>Nematocera</taxon>
        <taxon>Culicoidea</taxon>
        <taxon>Culicidae</taxon>
        <taxon>Anophelinae</taxon>
        <taxon>Anopheles</taxon>
    </lineage>
</organism>
<dbReference type="Pfam" id="PF06477">
    <property type="entry name" value="DUF1091"/>
    <property type="match status" value="1"/>
</dbReference>
<proteinExistence type="predicted"/>
<feature type="signal peptide" evidence="1">
    <location>
        <begin position="1"/>
        <end position="22"/>
    </location>
</feature>
<accession>A0A2C9H5T9</accession>
<feature type="chain" id="PRO_5012722575" description="MD-2-related lipid-recognition domain-containing protein" evidence="1">
    <location>
        <begin position="23"/>
        <end position="189"/>
    </location>
</feature>